<name>A0A2D4J3I2_MICLE</name>
<evidence type="ECO:0000313" key="1">
    <source>
        <dbReference type="EMBL" id="LAA91052.1"/>
    </source>
</evidence>
<protein>
    <submittedName>
        <fullName evidence="1">Uncharacterized protein</fullName>
    </submittedName>
</protein>
<reference evidence="1" key="2">
    <citation type="submission" date="2017-11" db="EMBL/GenBank/DDBJ databases">
        <title>Coralsnake Venomics: Analyses of Venom Gland Transcriptomes and Proteomes of Six Brazilian Taxa.</title>
        <authorList>
            <person name="Aird S.D."/>
            <person name="Jorge da Silva N."/>
            <person name="Qiu L."/>
            <person name="Villar-Briones A."/>
            <person name="Aparecida-Saddi V."/>
            <person name="Campos-Telles M.P."/>
            <person name="Grau M."/>
            <person name="Mikheyev A.S."/>
        </authorList>
    </citation>
    <scope>NUCLEOTIDE SEQUENCE</scope>
    <source>
        <tissue evidence="1">Venom_gland</tissue>
    </source>
</reference>
<reference evidence="1" key="1">
    <citation type="submission" date="2017-07" db="EMBL/GenBank/DDBJ databases">
        <authorList>
            <person name="Mikheyev A."/>
            <person name="Grau M."/>
        </authorList>
    </citation>
    <scope>NUCLEOTIDE SEQUENCE</scope>
    <source>
        <tissue evidence="1">Venom_gland</tissue>
    </source>
</reference>
<accession>A0A2D4J3I2</accession>
<dbReference type="AlphaFoldDB" id="A0A2D4J3I2"/>
<sequence length="133" mass="15318">MNEMNPFTLDYPLMTQIIRLKTLHKIIPMQSQQYISQVADQIFYTLSRTAIHSKVFSAKDAFVFYPRVLSNLLTELLEPILLLEVVKGADANAKEALKLLQFDSSYFSGSKGPEGRVPLMMWKPRRLQKSMYS</sequence>
<dbReference type="EMBL" id="IACK01151101">
    <property type="protein sequence ID" value="LAA91052.1"/>
    <property type="molecule type" value="Transcribed_RNA"/>
</dbReference>
<organism evidence="1">
    <name type="scientific">Micrurus lemniscatus lemniscatus</name>
    <dbReference type="NCBI Taxonomy" id="129467"/>
    <lineage>
        <taxon>Eukaryota</taxon>
        <taxon>Metazoa</taxon>
        <taxon>Chordata</taxon>
        <taxon>Craniata</taxon>
        <taxon>Vertebrata</taxon>
        <taxon>Euteleostomi</taxon>
        <taxon>Lepidosauria</taxon>
        <taxon>Squamata</taxon>
        <taxon>Bifurcata</taxon>
        <taxon>Unidentata</taxon>
        <taxon>Episquamata</taxon>
        <taxon>Toxicofera</taxon>
        <taxon>Serpentes</taxon>
        <taxon>Colubroidea</taxon>
        <taxon>Elapidae</taxon>
        <taxon>Elapinae</taxon>
        <taxon>Micrurus</taxon>
    </lineage>
</organism>
<proteinExistence type="predicted"/>
<dbReference type="EMBL" id="IACK01151102">
    <property type="protein sequence ID" value="LAA91053.1"/>
    <property type="molecule type" value="Transcribed_RNA"/>
</dbReference>